<sequence length="70" mass="8047">MVTATRETEHLRERMSRYLDEFLERETAALAFLGEDLDLLRDTLLGFVRHGGKRLRPAFVHWGYRAAGGA</sequence>
<evidence type="ECO:0000313" key="2">
    <source>
        <dbReference type="Proteomes" id="UP001597024"/>
    </source>
</evidence>
<feature type="non-terminal residue" evidence="1">
    <location>
        <position position="70"/>
    </location>
</feature>
<accession>A0ABW3E3E7</accession>
<reference evidence="2" key="1">
    <citation type="journal article" date="2019" name="Int. J. Syst. Evol. Microbiol.">
        <title>The Global Catalogue of Microorganisms (GCM) 10K type strain sequencing project: providing services to taxonomists for standard genome sequencing and annotation.</title>
        <authorList>
            <consortium name="The Broad Institute Genomics Platform"/>
            <consortium name="The Broad Institute Genome Sequencing Center for Infectious Disease"/>
            <person name="Wu L."/>
            <person name="Ma J."/>
        </authorList>
    </citation>
    <scope>NUCLEOTIDE SEQUENCE [LARGE SCALE GENOMIC DNA]</scope>
    <source>
        <strain evidence="2">CCUG 62974</strain>
    </source>
</reference>
<dbReference type="EMBL" id="JBHTHX010002437">
    <property type="protein sequence ID" value="MFD0890433.1"/>
    <property type="molecule type" value="Genomic_DNA"/>
</dbReference>
<dbReference type="SUPFAM" id="SSF48576">
    <property type="entry name" value="Terpenoid synthases"/>
    <property type="match status" value="1"/>
</dbReference>
<dbReference type="Gene3D" id="1.10.600.10">
    <property type="entry name" value="Farnesyl Diphosphate Synthase"/>
    <property type="match status" value="1"/>
</dbReference>
<dbReference type="Proteomes" id="UP001597024">
    <property type="component" value="Unassembled WGS sequence"/>
</dbReference>
<protein>
    <submittedName>
        <fullName evidence="1">Polyprenyl synthetase family protein</fullName>
    </submittedName>
</protein>
<proteinExistence type="predicted"/>
<organism evidence="1 2">
    <name type="scientific">Streptosporangium algeriense</name>
    <dbReference type="NCBI Taxonomy" id="1682748"/>
    <lineage>
        <taxon>Bacteria</taxon>
        <taxon>Bacillati</taxon>
        <taxon>Actinomycetota</taxon>
        <taxon>Actinomycetes</taxon>
        <taxon>Streptosporangiales</taxon>
        <taxon>Streptosporangiaceae</taxon>
        <taxon>Streptosporangium</taxon>
    </lineage>
</organism>
<name>A0ABW3E3E7_9ACTN</name>
<keyword evidence="2" id="KW-1185">Reference proteome</keyword>
<dbReference type="InterPro" id="IPR008949">
    <property type="entry name" value="Isoprenoid_synthase_dom_sf"/>
</dbReference>
<evidence type="ECO:0000313" key="1">
    <source>
        <dbReference type="EMBL" id="MFD0890433.1"/>
    </source>
</evidence>
<comment type="caution">
    <text evidence="1">The sequence shown here is derived from an EMBL/GenBank/DDBJ whole genome shotgun (WGS) entry which is preliminary data.</text>
</comment>
<gene>
    <name evidence="1" type="ORF">ACFQ08_38320</name>
</gene>